<evidence type="ECO:0000313" key="2">
    <source>
        <dbReference type="Proteomes" id="UP000542111"/>
    </source>
</evidence>
<organism evidence="1 2">
    <name type="scientific">Pseudomonas gessardii</name>
    <dbReference type="NCBI Taxonomy" id="78544"/>
    <lineage>
        <taxon>Bacteria</taxon>
        <taxon>Pseudomonadati</taxon>
        <taxon>Pseudomonadota</taxon>
        <taxon>Gammaproteobacteria</taxon>
        <taxon>Pseudomonadales</taxon>
        <taxon>Pseudomonadaceae</taxon>
        <taxon>Pseudomonas</taxon>
    </lineage>
</organism>
<evidence type="ECO:0008006" key="3">
    <source>
        <dbReference type="Google" id="ProtNLM"/>
    </source>
</evidence>
<gene>
    <name evidence="1" type="ORF">HBO33_27085</name>
</gene>
<protein>
    <recommendedName>
        <fullName evidence="3">DUF3077 domain-containing protein</fullName>
    </recommendedName>
</protein>
<name>A0A7Y1MUY1_9PSED</name>
<evidence type="ECO:0000313" key="1">
    <source>
        <dbReference type="EMBL" id="NNA98826.1"/>
    </source>
</evidence>
<reference evidence="1 2" key="1">
    <citation type="journal article" date="2020" name="Front. Microbiol.">
        <title>Genetic Organization of the aprX-lipA2 Operon Affects the Proteolytic Potential of Pseudomonas Species in Milk.</title>
        <authorList>
            <person name="Maier C."/>
            <person name="Huptas C."/>
            <person name="von Neubeck M."/>
            <person name="Scherer S."/>
            <person name="Wenning M."/>
            <person name="Lucking G."/>
        </authorList>
    </citation>
    <scope>NUCLEOTIDE SEQUENCE [LARGE SCALE GENOMIC DNA]</scope>
    <source>
        <strain evidence="1 2">G4779</strain>
    </source>
</reference>
<dbReference type="EMBL" id="JAAQYP010000069">
    <property type="protein sequence ID" value="NNA98826.1"/>
    <property type="molecule type" value="Genomic_DNA"/>
</dbReference>
<proteinExistence type="predicted"/>
<comment type="caution">
    <text evidence="1">The sequence shown here is derived from an EMBL/GenBank/DDBJ whole genome shotgun (WGS) entry which is preliminary data.</text>
</comment>
<dbReference type="RefSeq" id="WP_169899078.1">
    <property type="nucleotide sequence ID" value="NZ_JAAQYP010000069.1"/>
</dbReference>
<accession>A0A7Y1MUY1</accession>
<sequence length="111" mass="11967">MSHPKNTTGSPVTQDSLTTEVEFCETPISNQRTEMLKVAAGIECRDAVEKARALSSGLGQICKHMHDAVNYGDLVCCDGLETLSFVAEAISALLWSVQKGLPSELAEREQA</sequence>
<dbReference type="AlphaFoldDB" id="A0A7Y1MUY1"/>
<dbReference type="Proteomes" id="UP000542111">
    <property type="component" value="Unassembled WGS sequence"/>
</dbReference>